<evidence type="ECO:0000256" key="15">
    <source>
        <dbReference type="ARBA" id="ARBA00038456"/>
    </source>
</evidence>
<evidence type="ECO:0000256" key="13">
    <source>
        <dbReference type="ARBA" id="ARBA00035852"/>
    </source>
</evidence>
<evidence type="ECO:0000256" key="10">
    <source>
        <dbReference type="ARBA" id="ARBA00023098"/>
    </source>
</evidence>
<dbReference type="Proteomes" id="UP001500822">
    <property type="component" value="Unassembled WGS sequence"/>
</dbReference>
<evidence type="ECO:0000259" key="25">
    <source>
        <dbReference type="Pfam" id="PF03061"/>
    </source>
</evidence>
<evidence type="ECO:0000256" key="12">
    <source>
        <dbReference type="ARBA" id="ARBA00023273"/>
    </source>
</evidence>
<evidence type="ECO:0000256" key="19">
    <source>
        <dbReference type="ARBA" id="ARBA00047588"/>
    </source>
</evidence>
<sequence length="174" mass="18772">MSTNFSLPDVSDPMERHPKAPAPGDPFRLHHDLCHGCGVNAPGGLHVTVYAGEGFTTTAEMKVEEWMLGGPGVIHGGVLTAAFDEVLGTTPLIIGVPVVTGHLEVDFLKPIPIGSTLHFEAEVAAKERRKVFVRAVARLDDSDEPVATASAIFIEIDLRKHYAKYYDSASQSRL</sequence>
<keyword evidence="4" id="KW-1003">Cell membrane</keyword>
<evidence type="ECO:0000256" key="4">
    <source>
        <dbReference type="ARBA" id="ARBA00022475"/>
    </source>
</evidence>
<evidence type="ECO:0000256" key="22">
    <source>
        <dbReference type="ARBA" id="ARBA00048074"/>
    </source>
</evidence>
<evidence type="ECO:0000256" key="24">
    <source>
        <dbReference type="SAM" id="MobiDB-lite"/>
    </source>
</evidence>
<evidence type="ECO:0000256" key="11">
    <source>
        <dbReference type="ARBA" id="ARBA00023136"/>
    </source>
</evidence>
<comment type="catalytic activity">
    <reaction evidence="23">
        <text>tetradecanoyl-CoA + H2O = tetradecanoate + CoA + H(+)</text>
        <dbReference type="Rhea" id="RHEA:40119"/>
        <dbReference type="ChEBI" id="CHEBI:15377"/>
        <dbReference type="ChEBI" id="CHEBI:15378"/>
        <dbReference type="ChEBI" id="CHEBI:30807"/>
        <dbReference type="ChEBI" id="CHEBI:57287"/>
        <dbReference type="ChEBI" id="CHEBI:57385"/>
    </reaction>
    <physiologicalReaction direction="left-to-right" evidence="23">
        <dbReference type="Rhea" id="RHEA:40120"/>
    </physiologicalReaction>
</comment>
<keyword evidence="5" id="KW-0963">Cytoplasm</keyword>
<dbReference type="InterPro" id="IPR006683">
    <property type="entry name" value="Thioestr_dom"/>
</dbReference>
<keyword evidence="27" id="KW-1185">Reference proteome</keyword>
<evidence type="ECO:0000256" key="8">
    <source>
        <dbReference type="ARBA" id="ARBA00022832"/>
    </source>
</evidence>
<comment type="catalytic activity">
    <reaction evidence="21">
        <text>decanoyl-CoA + H2O = decanoate + CoA + H(+)</text>
        <dbReference type="Rhea" id="RHEA:40059"/>
        <dbReference type="ChEBI" id="CHEBI:15377"/>
        <dbReference type="ChEBI" id="CHEBI:15378"/>
        <dbReference type="ChEBI" id="CHEBI:27689"/>
        <dbReference type="ChEBI" id="CHEBI:57287"/>
        <dbReference type="ChEBI" id="CHEBI:61430"/>
    </reaction>
    <physiologicalReaction direction="left-to-right" evidence="21">
        <dbReference type="Rhea" id="RHEA:40060"/>
    </physiologicalReaction>
</comment>
<evidence type="ECO:0000256" key="6">
    <source>
        <dbReference type="ARBA" id="ARBA00022703"/>
    </source>
</evidence>
<keyword evidence="8" id="KW-0276">Fatty acid metabolism</keyword>
<evidence type="ECO:0000256" key="1">
    <source>
        <dbReference type="ARBA" id="ARBA00004170"/>
    </source>
</evidence>
<dbReference type="RefSeq" id="WP_345312803.1">
    <property type="nucleotide sequence ID" value="NZ_BAABIE010000004.1"/>
</dbReference>
<keyword evidence="7" id="KW-0378">Hydrolase</keyword>
<evidence type="ECO:0000256" key="9">
    <source>
        <dbReference type="ARBA" id="ARBA00022946"/>
    </source>
</evidence>
<evidence type="ECO:0000256" key="16">
    <source>
        <dbReference type="ARBA" id="ARBA00038848"/>
    </source>
</evidence>
<evidence type="ECO:0000256" key="17">
    <source>
        <dbReference type="ARBA" id="ARBA00040123"/>
    </source>
</evidence>
<comment type="catalytic activity">
    <reaction evidence="14">
        <text>(9Z)-octadecenoyl-CoA + H2O = (9Z)-octadecenoate + CoA + H(+)</text>
        <dbReference type="Rhea" id="RHEA:40139"/>
        <dbReference type="ChEBI" id="CHEBI:15377"/>
        <dbReference type="ChEBI" id="CHEBI:15378"/>
        <dbReference type="ChEBI" id="CHEBI:30823"/>
        <dbReference type="ChEBI" id="CHEBI:57287"/>
        <dbReference type="ChEBI" id="CHEBI:57387"/>
    </reaction>
    <physiologicalReaction direction="left-to-right" evidence="14">
        <dbReference type="Rhea" id="RHEA:40140"/>
    </physiologicalReaction>
</comment>
<keyword evidence="6" id="KW-0053">Apoptosis</keyword>
<feature type="domain" description="Thioesterase" evidence="25">
    <location>
        <begin position="72"/>
        <end position="143"/>
    </location>
</feature>
<reference evidence="27" key="1">
    <citation type="journal article" date="2019" name="Int. J. Syst. Evol. Microbiol.">
        <title>The Global Catalogue of Microorganisms (GCM) 10K type strain sequencing project: providing services to taxonomists for standard genome sequencing and annotation.</title>
        <authorList>
            <consortium name="The Broad Institute Genomics Platform"/>
            <consortium name="The Broad Institute Genome Sequencing Center for Infectious Disease"/>
            <person name="Wu L."/>
            <person name="Ma J."/>
        </authorList>
    </citation>
    <scope>NUCLEOTIDE SEQUENCE [LARGE SCALE GENOMIC DNA]</scope>
    <source>
        <strain evidence="27">JCM 18077</strain>
    </source>
</reference>
<comment type="catalytic activity">
    <reaction evidence="13">
        <text>(5Z,8Z,11Z,14Z)-eicosatetraenoyl-CoA + H2O = (5Z,8Z,11Z,14Z)-eicosatetraenoate + CoA + H(+)</text>
        <dbReference type="Rhea" id="RHEA:40151"/>
        <dbReference type="ChEBI" id="CHEBI:15377"/>
        <dbReference type="ChEBI" id="CHEBI:15378"/>
        <dbReference type="ChEBI" id="CHEBI:32395"/>
        <dbReference type="ChEBI" id="CHEBI:57287"/>
        <dbReference type="ChEBI" id="CHEBI:57368"/>
    </reaction>
    <physiologicalReaction direction="left-to-right" evidence="13">
        <dbReference type="Rhea" id="RHEA:40152"/>
    </physiologicalReaction>
</comment>
<evidence type="ECO:0000256" key="2">
    <source>
        <dbReference type="ARBA" id="ARBA00004496"/>
    </source>
</evidence>
<dbReference type="PANTHER" id="PTHR12418:SF19">
    <property type="entry name" value="ACYL-COENZYME A THIOESTERASE THEM4"/>
    <property type="match status" value="1"/>
</dbReference>
<dbReference type="InterPro" id="IPR029069">
    <property type="entry name" value="HotDog_dom_sf"/>
</dbReference>
<dbReference type="SUPFAM" id="SSF54637">
    <property type="entry name" value="Thioesterase/thiol ester dehydrase-isomerase"/>
    <property type="match status" value="1"/>
</dbReference>
<evidence type="ECO:0000256" key="5">
    <source>
        <dbReference type="ARBA" id="ARBA00022490"/>
    </source>
</evidence>
<comment type="catalytic activity">
    <reaction evidence="22">
        <text>dodecanoyl-CoA + H2O = dodecanoate + CoA + H(+)</text>
        <dbReference type="Rhea" id="RHEA:30135"/>
        <dbReference type="ChEBI" id="CHEBI:15377"/>
        <dbReference type="ChEBI" id="CHEBI:15378"/>
        <dbReference type="ChEBI" id="CHEBI:18262"/>
        <dbReference type="ChEBI" id="CHEBI:57287"/>
        <dbReference type="ChEBI" id="CHEBI:57375"/>
    </reaction>
    <physiologicalReaction direction="left-to-right" evidence="22">
        <dbReference type="Rhea" id="RHEA:30136"/>
    </physiologicalReaction>
</comment>
<feature type="region of interest" description="Disordered" evidence="24">
    <location>
        <begin position="1"/>
        <end position="24"/>
    </location>
</feature>
<evidence type="ECO:0000256" key="18">
    <source>
        <dbReference type="ARBA" id="ARBA00043210"/>
    </source>
</evidence>
<evidence type="ECO:0000256" key="20">
    <source>
        <dbReference type="ARBA" id="ARBA00047734"/>
    </source>
</evidence>
<dbReference type="EC" id="3.1.2.2" evidence="16"/>
<dbReference type="CDD" id="cd03443">
    <property type="entry name" value="PaaI_thioesterase"/>
    <property type="match status" value="1"/>
</dbReference>
<evidence type="ECO:0000256" key="14">
    <source>
        <dbReference type="ARBA" id="ARBA00037002"/>
    </source>
</evidence>
<dbReference type="Pfam" id="PF03061">
    <property type="entry name" value="4HBT"/>
    <property type="match status" value="1"/>
</dbReference>
<keyword evidence="11" id="KW-0472">Membrane</keyword>
<accession>A0ABP8Z2P7</accession>
<evidence type="ECO:0000313" key="26">
    <source>
        <dbReference type="EMBL" id="GAA4744805.1"/>
    </source>
</evidence>
<comment type="caution">
    <text evidence="26">The sequence shown here is derived from an EMBL/GenBank/DDBJ whole genome shotgun (WGS) entry which is preliminary data.</text>
</comment>
<protein>
    <recommendedName>
        <fullName evidence="17">Acyl-coenzyme A thioesterase THEM4</fullName>
        <ecNumber evidence="16">3.1.2.2</ecNumber>
    </recommendedName>
    <alternativeName>
        <fullName evidence="18">Thioesterase superfamily member 4</fullName>
    </alternativeName>
</protein>
<dbReference type="EMBL" id="BAABIE010000004">
    <property type="protein sequence ID" value="GAA4744805.1"/>
    <property type="molecule type" value="Genomic_DNA"/>
</dbReference>
<dbReference type="PANTHER" id="PTHR12418">
    <property type="entry name" value="ACYL-COENZYME A THIOESTERASE THEM4"/>
    <property type="match status" value="1"/>
</dbReference>
<keyword evidence="12" id="KW-0966">Cell projection</keyword>
<evidence type="ECO:0000256" key="21">
    <source>
        <dbReference type="ARBA" id="ARBA00047969"/>
    </source>
</evidence>
<comment type="subcellular location">
    <subcellularLocation>
        <location evidence="3">Cell projection</location>
        <location evidence="3">Ruffle membrane</location>
    </subcellularLocation>
    <subcellularLocation>
        <location evidence="2">Cytoplasm</location>
    </subcellularLocation>
    <subcellularLocation>
        <location evidence="1">Membrane</location>
        <topology evidence="1">Peripheral membrane protein</topology>
    </subcellularLocation>
</comment>
<proteinExistence type="inferred from homology"/>
<evidence type="ECO:0000256" key="23">
    <source>
        <dbReference type="ARBA" id="ARBA00048180"/>
    </source>
</evidence>
<dbReference type="Gene3D" id="3.10.129.10">
    <property type="entry name" value="Hotdog Thioesterase"/>
    <property type="match status" value="1"/>
</dbReference>
<gene>
    <name evidence="26" type="ORF">GCM10023217_12240</name>
</gene>
<comment type="catalytic activity">
    <reaction evidence="20">
        <text>hexadecanoyl-CoA + H2O = hexadecanoate + CoA + H(+)</text>
        <dbReference type="Rhea" id="RHEA:16645"/>
        <dbReference type="ChEBI" id="CHEBI:7896"/>
        <dbReference type="ChEBI" id="CHEBI:15377"/>
        <dbReference type="ChEBI" id="CHEBI:15378"/>
        <dbReference type="ChEBI" id="CHEBI:57287"/>
        <dbReference type="ChEBI" id="CHEBI:57379"/>
        <dbReference type="EC" id="3.1.2.2"/>
    </reaction>
    <physiologicalReaction direction="left-to-right" evidence="20">
        <dbReference type="Rhea" id="RHEA:16646"/>
    </physiologicalReaction>
</comment>
<evidence type="ECO:0000256" key="3">
    <source>
        <dbReference type="ARBA" id="ARBA00004632"/>
    </source>
</evidence>
<comment type="catalytic activity">
    <reaction evidence="19">
        <text>octanoyl-CoA + H2O = octanoate + CoA + H(+)</text>
        <dbReference type="Rhea" id="RHEA:30143"/>
        <dbReference type="ChEBI" id="CHEBI:15377"/>
        <dbReference type="ChEBI" id="CHEBI:15378"/>
        <dbReference type="ChEBI" id="CHEBI:25646"/>
        <dbReference type="ChEBI" id="CHEBI:57287"/>
        <dbReference type="ChEBI" id="CHEBI:57386"/>
    </reaction>
    <physiologicalReaction direction="left-to-right" evidence="19">
        <dbReference type="Rhea" id="RHEA:30144"/>
    </physiologicalReaction>
</comment>
<organism evidence="26 27">
    <name type="scientific">Gordonia alkaliphila</name>
    <dbReference type="NCBI Taxonomy" id="1053547"/>
    <lineage>
        <taxon>Bacteria</taxon>
        <taxon>Bacillati</taxon>
        <taxon>Actinomycetota</taxon>
        <taxon>Actinomycetes</taxon>
        <taxon>Mycobacteriales</taxon>
        <taxon>Gordoniaceae</taxon>
        <taxon>Gordonia</taxon>
    </lineage>
</organism>
<dbReference type="InterPro" id="IPR052365">
    <property type="entry name" value="THEM4/THEM5_acyl-CoA_thioest"/>
</dbReference>
<evidence type="ECO:0000313" key="27">
    <source>
        <dbReference type="Proteomes" id="UP001500822"/>
    </source>
</evidence>
<comment type="similarity">
    <text evidence="15">Belongs to the THEM4/THEM5 thioesterase family.</text>
</comment>
<keyword evidence="9" id="KW-0809">Transit peptide</keyword>
<name>A0ABP8Z2P7_9ACTN</name>
<evidence type="ECO:0000256" key="7">
    <source>
        <dbReference type="ARBA" id="ARBA00022801"/>
    </source>
</evidence>
<keyword evidence="10" id="KW-0443">Lipid metabolism</keyword>